<evidence type="ECO:0000313" key="3">
    <source>
        <dbReference type="Proteomes" id="UP000672097"/>
    </source>
</evidence>
<comment type="caution">
    <text evidence="2">The sequence shown here is derived from an EMBL/GenBank/DDBJ whole genome shotgun (WGS) entry which is preliminary data.</text>
</comment>
<reference evidence="2 3" key="1">
    <citation type="submission" date="2021-04" db="EMBL/GenBank/DDBJ databases">
        <title>The genome sequence of type strain Ideonella paludis KCTC 32238.</title>
        <authorList>
            <person name="Liu Y."/>
        </authorList>
    </citation>
    <scope>NUCLEOTIDE SEQUENCE [LARGE SCALE GENOMIC DNA]</scope>
    <source>
        <strain evidence="2 3">KCTC 32238</strain>
    </source>
</reference>
<accession>A0ABS5DVJ5</accession>
<name>A0ABS5DVJ5_9BURK</name>
<sequence>MPSRFPPTSLFDRVARPQELDAVFAIQALTNPRLRDEIGQIHLVPVAERVSGDGSTPVMAAFCHLNPEGSRFSDGTWGVYYGAESLETAVAEVSHHRSRFLAATQEPALQVDMRAYGARVVQPLHDLRGKAWQCLHQPDDYAAPQQWARRLREAQSWGVAYRSVRRPGGECVAVFRPRALALPVVQCAHVALHWDGQRMASWCIKSDPQSL</sequence>
<dbReference type="Pfam" id="PF08808">
    <property type="entry name" value="RES"/>
    <property type="match status" value="1"/>
</dbReference>
<dbReference type="InterPro" id="IPR014914">
    <property type="entry name" value="RES_dom"/>
</dbReference>
<dbReference type="SMART" id="SM00953">
    <property type="entry name" value="RES"/>
    <property type="match status" value="1"/>
</dbReference>
<keyword evidence="3" id="KW-1185">Reference proteome</keyword>
<evidence type="ECO:0000259" key="1">
    <source>
        <dbReference type="SMART" id="SM00953"/>
    </source>
</evidence>
<dbReference type="Proteomes" id="UP000672097">
    <property type="component" value="Unassembled WGS sequence"/>
</dbReference>
<gene>
    <name evidence="2" type="ORF">KAK11_06035</name>
</gene>
<feature type="domain" description="RES" evidence="1">
    <location>
        <begin position="61"/>
        <end position="186"/>
    </location>
</feature>
<organism evidence="2 3">
    <name type="scientific">Ideonella paludis</name>
    <dbReference type="NCBI Taxonomy" id="1233411"/>
    <lineage>
        <taxon>Bacteria</taxon>
        <taxon>Pseudomonadati</taxon>
        <taxon>Pseudomonadota</taxon>
        <taxon>Betaproteobacteria</taxon>
        <taxon>Burkholderiales</taxon>
        <taxon>Sphaerotilaceae</taxon>
        <taxon>Ideonella</taxon>
    </lineage>
</organism>
<protein>
    <submittedName>
        <fullName evidence="2">RES family NAD+ phosphorylase</fullName>
    </submittedName>
</protein>
<evidence type="ECO:0000313" key="2">
    <source>
        <dbReference type="EMBL" id="MBQ0934881.1"/>
    </source>
</evidence>
<proteinExistence type="predicted"/>
<dbReference type="EMBL" id="JAGQDG010000002">
    <property type="protein sequence ID" value="MBQ0934881.1"/>
    <property type="molecule type" value="Genomic_DNA"/>
</dbReference>